<dbReference type="GO" id="GO:0008360">
    <property type="term" value="P:regulation of cell shape"/>
    <property type="evidence" value="ECO:0007669"/>
    <property type="project" value="UniProtKB-UniRule"/>
</dbReference>
<feature type="active site" description="Proton donor/acceptor" evidence="6">
    <location>
        <position position="107"/>
    </location>
</feature>
<dbReference type="SUPFAM" id="SSF141523">
    <property type="entry name" value="L,D-transpeptidase catalytic domain-like"/>
    <property type="match status" value="1"/>
</dbReference>
<protein>
    <submittedName>
        <fullName evidence="10">Peptidoglycan-binding protein</fullName>
    </submittedName>
</protein>
<feature type="domain" description="SH3b" evidence="8">
    <location>
        <begin position="825"/>
        <end position="887"/>
    </location>
</feature>
<feature type="domain" description="SH3b" evidence="8">
    <location>
        <begin position="360"/>
        <end position="423"/>
    </location>
</feature>
<organism evidence="10 11">
    <name type="scientific">Candidatus Pullichristensenella stercorigallinarum</name>
    <dbReference type="NCBI Taxonomy" id="2840909"/>
    <lineage>
        <taxon>Bacteria</taxon>
        <taxon>Bacillati</taxon>
        <taxon>Bacillota</taxon>
        <taxon>Clostridia</taxon>
        <taxon>Candidatus Pullichristensenella</taxon>
    </lineage>
</organism>
<feature type="domain" description="L,D-TPase catalytic" evidence="9">
    <location>
        <begin position="31"/>
        <end position="159"/>
    </location>
</feature>
<dbReference type="GO" id="GO:0009252">
    <property type="term" value="P:peptidoglycan biosynthetic process"/>
    <property type="evidence" value="ECO:0007669"/>
    <property type="project" value="UniProtKB-KW"/>
</dbReference>
<dbReference type="InterPro" id="IPR036366">
    <property type="entry name" value="PGBDSf"/>
</dbReference>
<gene>
    <name evidence="10" type="ORF">IAA52_02955</name>
</gene>
<comment type="pathway">
    <text evidence="1 6">Cell wall biogenesis; peptidoglycan biosynthesis.</text>
</comment>
<dbReference type="Pfam" id="PF01471">
    <property type="entry name" value="PG_binding_1"/>
    <property type="match status" value="6"/>
</dbReference>
<dbReference type="Pfam" id="PF08239">
    <property type="entry name" value="SH3_3"/>
    <property type="match status" value="3"/>
</dbReference>
<dbReference type="Pfam" id="PF03734">
    <property type="entry name" value="YkuD"/>
    <property type="match status" value="1"/>
</dbReference>
<evidence type="ECO:0000256" key="4">
    <source>
        <dbReference type="ARBA" id="ARBA00022984"/>
    </source>
</evidence>
<name>A0A9D1CVY0_9FIRM</name>
<evidence type="ECO:0000313" key="10">
    <source>
        <dbReference type="EMBL" id="HIQ82043.1"/>
    </source>
</evidence>
<dbReference type="PANTHER" id="PTHR34408:SF1">
    <property type="entry name" value="GLYCOSYL HYDROLASE FAMILY 19 DOMAIN-CONTAINING PROTEIN HI_1415"/>
    <property type="match status" value="1"/>
</dbReference>
<dbReference type="EMBL" id="DVFZ01000033">
    <property type="protein sequence ID" value="HIQ82043.1"/>
    <property type="molecule type" value="Genomic_DNA"/>
</dbReference>
<dbReference type="Gene3D" id="1.10.101.10">
    <property type="entry name" value="PGBD-like superfamily/PGBD"/>
    <property type="match status" value="6"/>
</dbReference>
<keyword evidence="5 6" id="KW-0961">Cell wall biogenesis/degradation</keyword>
<accession>A0A9D1CVY0</accession>
<dbReference type="InterPro" id="IPR003646">
    <property type="entry name" value="SH3-like_bac-type"/>
</dbReference>
<dbReference type="InterPro" id="IPR036365">
    <property type="entry name" value="PGBD-like_sf"/>
</dbReference>
<dbReference type="GO" id="GO:0016740">
    <property type="term" value="F:transferase activity"/>
    <property type="evidence" value="ECO:0007669"/>
    <property type="project" value="UniProtKB-KW"/>
</dbReference>
<keyword evidence="3 6" id="KW-0133">Cell shape</keyword>
<feature type="signal peptide" evidence="7">
    <location>
        <begin position="1"/>
        <end position="19"/>
    </location>
</feature>
<keyword evidence="4 6" id="KW-0573">Peptidoglycan synthesis</keyword>
<evidence type="ECO:0000256" key="3">
    <source>
        <dbReference type="ARBA" id="ARBA00022960"/>
    </source>
</evidence>
<dbReference type="PROSITE" id="PS52029">
    <property type="entry name" value="LD_TPASE"/>
    <property type="match status" value="1"/>
</dbReference>
<dbReference type="AlphaFoldDB" id="A0A9D1CVY0"/>
<dbReference type="SMART" id="SM00287">
    <property type="entry name" value="SH3b"/>
    <property type="match status" value="3"/>
</dbReference>
<dbReference type="Gene3D" id="2.30.30.40">
    <property type="entry name" value="SH3 Domains"/>
    <property type="match status" value="3"/>
</dbReference>
<evidence type="ECO:0000313" key="11">
    <source>
        <dbReference type="Proteomes" id="UP000824260"/>
    </source>
</evidence>
<comment type="caution">
    <text evidence="10">The sequence shown here is derived from an EMBL/GenBank/DDBJ whole genome shotgun (WGS) entry which is preliminary data.</text>
</comment>
<evidence type="ECO:0000256" key="6">
    <source>
        <dbReference type="PROSITE-ProRule" id="PRU01373"/>
    </source>
</evidence>
<evidence type="ECO:0000259" key="8">
    <source>
        <dbReference type="PROSITE" id="PS51781"/>
    </source>
</evidence>
<evidence type="ECO:0000256" key="5">
    <source>
        <dbReference type="ARBA" id="ARBA00023316"/>
    </source>
</evidence>
<feature type="domain" description="SH3b" evidence="8">
    <location>
        <begin position="593"/>
        <end position="655"/>
    </location>
</feature>
<evidence type="ECO:0000256" key="2">
    <source>
        <dbReference type="ARBA" id="ARBA00022679"/>
    </source>
</evidence>
<reference evidence="10" key="1">
    <citation type="submission" date="2020-10" db="EMBL/GenBank/DDBJ databases">
        <authorList>
            <person name="Gilroy R."/>
        </authorList>
    </citation>
    <scope>NUCLEOTIDE SEQUENCE</scope>
    <source>
        <strain evidence="10">ChiSjej6B24-2974</strain>
    </source>
</reference>
<feature type="non-terminal residue" evidence="10">
    <location>
        <position position="905"/>
    </location>
</feature>
<dbReference type="Proteomes" id="UP000824260">
    <property type="component" value="Unassembled WGS sequence"/>
</dbReference>
<dbReference type="InterPro" id="IPR005490">
    <property type="entry name" value="LD_TPept_cat_dom"/>
</dbReference>
<feature type="chain" id="PRO_5038496318" evidence="7">
    <location>
        <begin position="20"/>
        <end position="905"/>
    </location>
</feature>
<reference evidence="10" key="2">
    <citation type="journal article" date="2021" name="PeerJ">
        <title>Extensive microbial diversity within the chicken gut microbiome revealed by metagenomics and culture.</title>
        <authorList>
            <person name="Gilroy R."/>
            <person name="Ravi A."/>
            <person name="Getino M."/>
            <person name="Pursley I."/>
            <person name="Horton D.L."/>
            <person name="Alikhan N.F."/>
            <person name="Baker D."/>
            <person name="Gharbi K."/>
            <person name="Hall N."/>
            <person name="Watson M."/>
            <person name="Adriaenssens E.M."/>
            <person name="Foster-Nyarko E."/>
            <person name="Jarju S."/>
            <person name="Secka A."/>
            <person name="Antonio M."/>
            <person name="Oren A."/>
            <person name="Chaudhuri R.R."/>
            <person name="La Ragione R."/>
            <person name="Hildebrand F."/>
            <person name="Pallen M.J."/>
        </authorList>
    </citation>
    <scope>NUCLEOTIDE SEQUENCE</scope>
    <source>
        <strain evidence="10">ChiSjej6B24-2974</strain>
    </source>
</reference>
<evidence type="ECO:0000256" key="1">
    <source>
        <dbReference type="ARBA" id="ARBA00004752"/>
    </source>
</evidence>
<dbReference type="Gene3D" id="2.40.440.10">
    <property type="entry name" value="L,D-transpeptidase catalytic domain-like"/>
    <property type="match status" value="1"/>
</dbReference>
<dbReference type="GO" id="GO:0071555">
    <property type="term" value="P:cell wall organization"/>
    <property type="evidence" value="ECO:0007669"/>
    <property type="project" value="UniProtKB-UniRule"/>
</dbReference>
<dbReference type="SUPFAM" id="SSF47090">
    <property type="entry name" value="PGBD-like"/>
    <property type="match status" value="6"/>
</dbReference>
<dbReference type="PROSITE" id="PS51781">
    <property type="entry name" value="SH3B"/>
    <property type="match status" value="3"/>
</dbReference>
<dbReference type="InterPro" id="IPR002477">
    <property type="entry name" value="Peptidoglycan-bd-like"/>
</dbReference>
<proteinExistence type="predicted"/>
<dbReference type="InterPro" id="IPR038063">
    <property type="entry name" value="Transpep_catalytic_dom"/>
</dbReference>
<dbReference type="PANTHER" id="PTHR34408">
    <property type="entry name" value="FAMILY PROTEIN, PUTATIVE-RELATED"/>
    <property type="match status" value="1"/>
</dbReference>
<sequence length="905" mass="97808">MKKLFATLLLLAIVFTAIPAVQSSAGAESNYYIHVDVTNQYVTVYRSSDNAIVRQMICSTGASGSSTPLGTFVMPNKRYSSERTEWYYTMGVYVKYPSRIVNGILFHSIPFSSRNDGTMQQSAYNKLGSPASHGCIRLRVDDSKWIADNCPPGTVVKIFKSGSRNDIVRSVLLNTGSYSIDTGLSYNQFIGLSDDPNTLDRASTGAEVKKLETILQGLGFFTGTPDGTYDTTTIQAVAAFQKAAGLEQTGLADLDTRTLAASANAPTGTRTTFKIGMSGRAVKKLQEALYALKLYDGPIDGTYSQAVAEAVRFLQTVEIQPVNGEADQALQEAALSLAASLLERFGNGEDYQLLTLKQDALMARVSNTAFLWMRSSPSTSATTINKLAEGTQLLVLAQQGDWTQVRLGAQTGYCMTSYLIIYNGETISLHYGQDFLPEGESLKRVQELMIELGYMDGTASGVYDLETIEAVKAFQQAIGEDPDGLPGEETLAQAEREDAPTGTRVALRQGDSGRPVEDLQAALAALKLYDGEIDGVYDAQVAQAVSLFEKYYGYTQNGVAESDVQKDIRSRAQVLLERFGHGDYNVIAIAEQSRVATVTADALWVRSAPYATASTIGKVEKGSVLSVLDDLDGWTKVAYGERDGYVMSQYVSITTETSYDLFYDKDLIAETDVKTLQQALISLGYLTGNASGTYDRATIEAVKAFETALGDKYADGMANRGVLEAALADDAPINTSITLSPNTNASRVVKSLQESLQALGYYTGAVDGNYSQSVAQAVKMYQRAHGLQLNGIANKALQEAVHANAQAVREEYGDEYVIILTEETVQTATVTADSLRLRAKPSASAETLTIMEKGTQLAVQSIQSGWVQVEYGDLDGYVMSQYVAVTSELLVKPQYGKDLLGGAEA</sequence>
<dbReference type="CDD" id="cd16913">
    <property type="entry name" value="YkuD_like"/>
    <property type="match status" value="1"/>
</dbReference>
<keyword evidence="2" id="KW-0808">Transferase</keyword>
<dbReference type="InterPro" id="IPR052354">
    <property type="entry name" value="Cell_Wall_Dynamics_Protein"/>
</dbReference>
<evidence type="ECO:0000259" key="9">
    <source>
        <dbReference type="PROSITE" id="PS52029"/>
    </source>
</evidence>
<evidence type="ECO:0000256" key="7">
    <source>
        <dbReference type="SAM" id="SignalP"/>
    </source>
</evidence>
<feature type="active site" description="Nucleophile" evidence="6">
    <location>
        <position position="135"/>
    </location>
</feature>
<keyword evidence="7" id="KW-0732">Signal</keyword>